<keyword evidence="1" id="KW-0560">Oxidoreductase</keyword>
<dbReference type="GO" id="GO:0016491">
    <property type="term" value="F:oxidoreductase activity"/>
    <property type="evidence" value="ECO:0007669"/>
    <property type="project" value="UniProtKB-KW"/>
</dbReference>
<dbReference type="InterPro" id="IPR042204">
    <property type="entry name" value="2Fe-2S-bd_N"/>
</dbReference>
<dbReference type="SUPFAM" id="SSF54292">
    <property type="entry name" value="2Fe-2S ferredoxin-like"/>
    <property type="match status" value="1"/>
</dbReference>
<name>A0A432MKI3_9BACT</name>
<dbReference type="Proteomes" id="UP000280296">
    <property type="component" value="Unassembled WGS sequence"/>
</dbReference>
<evidence type="ECO:0000313" key="3">
    <source>
        <dbReference type="Proteomes" id="UP000280296"/>
    </source>
</evidence>
<gene>
    <name evidence="2" type="ORF">TsocGM_09395</name>
</gene>
<sequence>MDDDRFDGALARGPQVEILVDGRPVRAFAGESVAAALLAAGQRTLRTTARRGEPRGLYCNIGVCFDCVMTIDGRPNVRTCQTPVRDGMRVESQQGEGTWEVGR</sequence>
<dbReference type="Pfam" id="PF13510">
    <property type="entry name" value="Fer2_4"/>
    <property type="match status" value="1"/>
</dbReference>
<evidence type="ECO:0000256" key="1">
    <source>
        <dbReference type="ARBA" id="ARBA00023002"/>
    </source>
</evidence>
<dbReference type="AlphaFoldDB" id="A0A432MKI3"/>
<organism evidence="2 3">
    <name type="scientific">Tautonia sociabilis</name>
    <dbReference type="NCBI Taxonomy" id="2080755"/>
    <lineage>
        <taxon>Bacteria</taxon>
        <taxon>Pseudomonadati</taxon>
        <taxon>Planctomycetota</taxon>
        <taxon>Planctomycetia</taxon>
        <taxon>Isosphaerales</taxon>
        <taxon>Isosphaeraceae</taxon>
        <taxon>Tautonia</taxon>
    </lineage>
</organism>
<reference evidence="2 3" key="1">
    <citation type="submission" date="2018-12" db="EMBL/GenBank/DDBJ databases">
        <authorList>
            <person name="Toschakov S.V."/>
        </authorList>
    </citation>
    <scope>NUCLEOTIDE SEQUENCE [LARGE SCALE GENOMIC DNA]</scope>
    <source>
        <strain evidence="2 3">GM2012</strain>
    </source>
</reference>
<dbReference type="InterPro" id="IPR036010">
    <property type="entry name" value="2Fe-2S_ferredoxin-like_sf"/>
</dbReference>
<dbReference type="EMBL" id="RYZH01000015">
    <property type="protein sequence ID" value="RUL87934.1"/>
    <property type="molecule type" value="Genomic_DNA"/>
</dbReference>
<proteinExistence type="predicted"/>
<dbReference type="GO" id="GO:0051536">
    <property type="term" value="F:iron-sulfur cluster binding"/>
    <property type="evidence" value="ECO:0007669"/>
    <property type="project" value="InterPro"/>
</dbReference>
<reference evidence="2 3" key="2">
    <citation type="submission" date="2019-01" db="EMBL/GenBank/DDBJ databases">
        <title>Tautonia sociabilis, a novel thermotolerant planctomycete of Isosphaeraceae family, isolated from a 4000 m deep subterranean habitat.</title>
        <authorList>
            <person name="Kovaleva O.L."/>
            <person name="Elcheninov A.G."/>
            <person name="Van Heerden E."/>
            <person name="Toshchakov S.V."/>
            <person name="Novikov A."/>
            <person name="Bonch-Osmolovskaya E.A."/>
            <person name="Kublanov I.V."/>
        </authorList>
    </citation>
    <scope>NUCLEOTIDE SEQUENCE [LARGE SCALE GENOMIC DNA]</scope>
    <source>
        <strain evidence="2 3">GM2012</strain>
    </source>
</reference>
<dbReference type="RefSeq" id="WP_126725054.1">
    <property type="nucleotide sequence ID" value="NZ_RYZH01000015.1"/>
</dbReference>
<keyword evidence="3" id="KW-1185">Reference proteome</keyword>
<accession>A0A432MKI3</accession>
<dbReference type="OrthoDB" id="573392at2"/>
<evidence type="ECO:0000313" key="2">
    <source>
        <dbReference type="EMBL" id="RUL87934.1"/>
    </source>
</evidence>
<protein>
    <submittedName>
        <fullName evidence="2">(2Fe-2S)-binding protein</fullName>
    </submittedName>
</protein>
<comment type="caution">
    <text evidence="2">The sequence shown here is derived from an EMBL/GenBank/DDBJ whole genome shotgun (WGS) entry which is preliminary data.</text>
</comment>
<dbReference type="Gene3D" id="3.10.20.440">
    <property type="entry name" value="2Fe-2S iron-sulphur cluster binding domain, sarcosine oxidase, alpha subunit, N-terminal domain"/>
    <property type="match status" value="1"/>
</dbReference>